<accession>A0A2P2QTJ9</accession>
<proteinExistence type="predicted"/>
<reference evidence="1" key="1">
    <citation type="submission" date="2018-02" db="EMBL/GenBank/DDBJ databases">
        <title>Rhizophora mucronata_Transcriptome.</title>
        <authorList>
            <person name="Meera S.P."/>
            <person name="Sreeshan A."/>
            <person name="Augustine A."/>
        </authorList>
    </citation>
    <scope>NUCLEOTIDE SEQUENCE</scope>
    <source>
        <tissue evidence="1">Leaf</tissue>
    </source>
</reference>
<protein>
    <submittedName>
        <fullName evidence="1">Uncharacterized protein</fullName>
    </submittedName>
</protein>
<organism evidence="1">
    <name type="scientific">Rhizophora mucronata</name>
    <name type="common">Asiatic mangrove</name>
    <dbReference type="NCBI Taxonomy" id="61149"/>
    <lineage>
        <taxon>Eukaryota</taxon>
        <taxon>Viridiplantae</taxon>
        <taxon>Streptophyta</taxon>
        <taxon>Embryophyta</taxon>
        <taxon>Tracheophyta</taxon>
        <taxon>Spermatophyta</taxon>
        <taxon>Magnoliopsida</taxon>
        <taxon>eudicotyledons</taxon>
        <taxon>Gunneridae</taxon>
        <taxon>Pentapetalae</taxon>
        <taxon>rosids</taxon>
        <taxon>fabids</taxon>
        <taxon>Malpighiales</taxon>
        <taxon>Rhizophoraceae</taxon>
        <taxon>Rhizophora</taxon>
    </lineage>
</organism>
<dbReference type="PROSITE" id="PS51257">
    <property type="entry name" value="PROKAR_LIPOPROTEIN"/>
    <property type="match status" value="1"/>
</dbReference>
<dbReference type="EMBL" id="GGEC01089710">
    <property type="protein sequence ID" value="MBX70194.1"/>
    <property type="molecule type" value="Transcribed_RNA"/>
</dbReference>
<name>A0A2P2QTJ9_RHIMU</name>
<evidence type="ECO:0000313" key="1">
    <source>
        <dbReference type="EMBL" id="MBX70194.1"/>
    </source>
</evidence>
<sequence length="31" mass="3336">MLLRPFQPNDPAHVTVFSCSGITSCVLTSVD</sequence>
<dbReference type="AlphaFoldDB" id="A0A2P2QTJ9"/>